<dbReference type="EMBL" id="SKBM01000003">
    <property type="protein sequence ID" value="TCZ65546.1"/>
    <property type="molecule type" value="Genomic_DNA"/>
</dbReference>
<feature type="domain" description="Peptidase M48" evidence="8">
    <location>
        <begin position="110"/>
        <end position="266"/>
    </location>
</feature>
<protein>
    <recommendedName>
        <fullName evidence="8">Peptidase M48 domain-containing protein</fullName>
    </recommendedName>
</protein>
<keyword evidence="3 6" id="KW-0378">Hydrolase</keyword>
<sequence>MAAAAPKAMRVGPATRPAAERRARAGGTGRALVLGLILLAGCGPRFAAPAADPAGLAAAQEAIRGAPPAPAVAATREEAEAVLGRAAPRLAGAAQPLCTAHLGQACTFHVILDPSETPRAFMAGGGRVTVTLGMLRRLGSEEEVAAILGHEFGHHLAGHLGRRTARGMAAGTVAGTLLGALVPFGGLAGWALGEGASLAGSTAAQRAFSKEEEREADYLGAYLVARAGYDLDRAGLVWVRLARGPEETAGLLDSHPAGPERLAAWRRAAAEIRRSPDLLPRRAG</sequence>
<dbReference type="Gene3D" id="3.30.2010.10">
    <property type="entry name" value="Metalloproteases ('zincins'), catalytic domain"/>
    <property type="match status" value="1"/>
</dbReference>
<gene>
    <name evidence="9" type="ORF">EXY23_05080</name>
</gene>
<keyword evidence="4 6" id="KW-0862">Zinc</keyword>
<comment type="caution">
    <text evidence="9">The sequence shown here is derived from an EMBL/GenBank/DDBJ whole genome shotgun (WGS) entry which is preliminary data.</text>
</comment>
<dbReference type="InterPro" id="IPR051156">
    <property type="entry name" value="Mito/Outer_Membr_Metalloprot"/>
</dbReference>
<comment type="similarity">
    <text evidence="6">Belongs to the peptidase M48 family.</text>
</comment>
<evidence type="ECO:0000256" key="6">
    <source>
        <dbReference type="RuleBase" id="RU003983"/>
    </source>
</evidence>
<evidence type="ECO:0000256" key="2">
    <source>
        <dbReference type="ARBA" id="ARBA00022723"/>
    </source>
</evidence>
<dbReference type="OrthoDB" id="7338723at2"/>
<evidence type="ECO:0000313" key="10">
    <source>
        <dbReference type="Proteomes" id="UP000295023"/>
    </source>
</evidence>
<accession>A0A4R4DW69</accession>
<evidence type="ECO:0000256" key="3">
    <source>
        <dbReference type="ARBA" id="ARBA00022801"/>
    </source>
</evidence>
<evidence type="ECO:0000259" key="8">
    <source>
        <dbReference type="Pfam" id="PF01435"/>
    </source>
</evidence>
<dbReference type="InterPro" id="IPR001915">
    <property type="entry name" value="Peptidase_M48"/>
</dbReference>
<dbReference type="PANTHER" id="PTHR22726:SF1">
    <property type="entry name" value="METALLOENDOPEPTIDASE OMA1, MITOCHONDRIAL"/>
    <property type="match status" value="1"/>
</dbReference>
<proteinExistence type="inferred from homology"/>
<dbReference type="GO" id="GO:0051603">
    <property type="term" value="P:proteolysis involved in protein catabolic process"/>
    <property type="evidence" value="ECO:0007669"/>
    <property type="project" value="TreeGrafter"/>
</dbReference>
<keyword evidence="1 6" id="KW-0645">Protease</keyword>
<dbReference type="GO" id="GO:0046872">
    <property type="term" value="F:metal ion binding"/>
    <property type="evidence" value="ECO:0007669"/>
    <property type="project" value="UniProtKB-KW"/>
</dbReference>
<dbReference type="AlphaFoldDB" id="A0A4R4DW69"/>
<dbReference type="Proteomes" id="UP000295023">
    <property type="component" value="Unassembled WGS sequence"/>
</dbReference>
<dbReference type="GO" id="GO:0016020">
    <property type="term" value="C:membrane"/>
    <property type="evidence" value="ECO:0007669"/>
    <property type="project" value="TreeGrafter"/>
</dbReference>
<feature type="region of interest" description="Disordered" evidence="7">
    <location>
        <begin position="1"/>
        <end position="24"/>
    </location>
</feature>
<dbReference type="Pfam" id="PF01435">
    <property type="entry name" value="Peptidase_M48"/>
    <property type="match status" value="1"/>
</dbReference>
<comment type="cofactor">
    <cofactor evidence="6">
        <name>Zn(2+)</name>
        <dbReference type="ChEBI" id="CHEBI:29105"/>
    </cofactor>
    <text evidence="6">Binds 1 zinc ion per subunit.</text>
</comment>
<reference evidence="9 10" key="1">
    <citation type="submission" date="2019-03" db="EMBL/GenBank/DDBJ databases">
        <title>Paracraurococcus aquatilis NE82 genome sequence.</title>
        <authorList>
            <person name="Zhao Y."/>
            <person name="Du Z."/>
        </authorList>
    </citation>
    <scope>NUCLEOTIDE SEQUENCE [LARGE SCALE GENOMIC DNA]</scope>
    <source>
        <strain evidence="9 10">NE82</strain>
    </source>
</reference>
<dbReference type="PANTHER" id="PTHR22726">
    <property type="entry name" value="METALLOENDOPEPTIDASE OMA1"/>
    <property type="match status" value="1"/>
</dbReference>
<dbReference type="RefSeq" id="WP_132285214.1">
    <property type="nucleotide sequence ID" value="NZ_SKBM01000003.1"/>
</dbReference>
<name>A0A4R4DW69_9PROT</name>
<dbReference type="GO" id="GO:0004222">
    <property type="term" value="F:metalloendopeptidase activity"/>
    <property type="evidence" value="ECO:0007669"/>
    <property type="project" value="InterPro"/>
</dbReference>
<evidence type="ECO:0000256" key="4">
    <source>
        <dbReference type="ARBA" id="ARBA00022833"/>
    </source>
</evidence>
<keyword evidence="10" id="KW-1185">Reference proteome</keyword>
<keyword evidence="2" id="KW-0479">Metal-binding</keyword>
<evidence type="ECO:0000256" key="7">
    <source>
        <dbReference type="SAM" id="MobiDB-lite"/>
    </source>
</evidence>
<dbReference type="CDD" id="cd07324">
    <property type="entry name" value="M48C_Oma1-like"/>
    <property type="match status" value="1"/>
</dbReference>
<keyword evidence="5 6" id="KW-0482">Metalloprotease</keyword>
<evidence type="ECO:0000256" key="1">
    <source>
        <dbReference type="ARBA" id="ARBA00022670"/>
    </source>
</evidence>
<evidence type="ECO:0000256" key="5">
    <source>
        <dbReference type="ARBA" id="ARBA00023049"/>
    </source>
</evidence>
<evidence type="ECO:0000313" key="9">
    <source>
        <dbReference type="EMBL" id="TCZ65546.1"/>
    </source>
</evidence>
<organism evidence="9 10">
    <name type="scientific">Roseicella aquatilis</name>
    <dbReference type="NCBI Taxonomy" id="2527868"/>
    <lineage>
        <taxon>Bacteria</taxon>
        <taxon>Pseudomonadati</taxon>
        <taxon>Pseudomonadota</taxon>
        <taxon>Alphaproteobacteria</taxon>
        <taxon>Acetobacterales</taxon>
        <taxon>Roseomonadaceae</taxon>
        <taxon>Roseicella</taxon>
    </lineage>
</organism>